<evidence type="ECO:0000313" key="2">
    <source>
        <dbReference type="Proteomes" id="UP000178857"/>
    </source>
</evidence>
<dbReference type="AlphaFoldDB" id="A0A1F7JBV4"/>
<dbReference type="STRING" id="1802069.A2970_00060"/>
<dbReference type="Proteomes" id="UP000178857">
    <property type="component" value="Unassembled WGS sequence"/>
</dbReference>
<accession>A0A1F7JBV4</accession>
<protein>
    <submittedName>
        <fullName evidence="1">Uncharacterized protein</fullName>
    </submittedName>
</protein>
<name>A0A1F7JBV4_9BACT</name>
<gene>
    <name evidence="1" type="ORF">A2970_00060</name>
</gene>
<evidence type="ECO:0000313" key="1">
    <source>
        <dbReference type="EMBL" id="OGK53045.1"/>
    </source>
</evidence>
<proteinExistence type="predicted"/>
<dbReference type="EMBL" id="MGAT01000007">
    <property type="protein sequence ID" value="OGK53045.1"/>
    <property type="molecule type" value="Genomic_DNA"/>
</dbReference>
<organism evidence="1 2">
    <name type="scientific">Candidatus Roizmanbacteria bacterium RIFCSPLOWO2_01_FULL_44_13</name>
    <dbReference type="NCBI Taxonomy" id="1802069"/>
    <lineage>
        <taxon>Bacteria</taxon>
        <taxon>Candidatus Roizmaniibacteriota</taxon>
    </lineage>
</organism>
<sequence>MENVDIDILIKQAEELKSVDYDSPKVLLWKKRAKNFILTNYEREYKQILDRALSFDQIIMSEGHARQMHLNALNKAIELLNDLKSEPKIVKNKQQPLPKEIKESSHKESKYGRVDVKGMAFFGDNAVVNQVVIGDLVKALESEIKERVVEGEEKKSVLDSLKKITNNETFASVTGVVLGEVLKRISRP</sequence>
<comment type="caution">
    <text evidence="1">The sequence shown here is derived from an EMBL/GenBank/DDBJ whole genome shotgun (WGS) entry which is preliminary data.</text>
</comment>
<reference evidence="1 2" key="1">
    <citation type="journal article" date="2016" name="Nat. Commun.">
        <title>Thousands of microbial genomes shed light on interconnected biogeochemical processes in an aquifer system.</title>
        <authorList>
            <person name="Anantharaman K."/>
            <person name="Brown C.T."/>
            <person name="Hug L.A."/>
            <person name="Sharon I."/>
            <person name="Castelle C.J."/>
            <person name="Probst A.J."/>
            <person name="Thomas B.C."/>
            <person name="Singh A."/>
            <person name="Wilkins M.J."/>
            <person name="Karaoz U."/>
            <person name="Brodie E.L."/>
            <person name="Williams K.H."/>
            <person name="Hubbard S.S."/>
            <person name="Banfield J.F."/>
        </authorList>
    </citation>
    <scope>NUCLEOTIDE SEQUENCE [LARGE SCALE GENOMIC DNA]</scope>
</reference>